<reference evidence="2" key="1">
    <citation type="submission" date="2023-04" db="EMBL/GenBank/DDBJ databases">
        <title>Phytophthora fragariaefolia NBRC 109709.</title>
        <authorList>
            <person name="Ichikawa N."/>
            <person name="Sato H."/>
            <person name="Tonouchi N."/>
        </authorList>
    </citation>
    <scope>NUCLEOTIDE SEQUENCE</scope>
    <source>
        <strain evidence="2">NBRC 109709</strain>
    </source>
</reference>
<feature type="compositionally biased region" description="Low complexity" evidence="1">
    <location>
        <begin position="1699"/>
        <end position="1724"/>
    </location>
</feature>
<feature type="region of interest" description="Disordered" evidence="1">
    <location>
        <begin position="1699"/>
        <end position="1758"/>
    </location>
</feature>
<protein>
    <submittedName>
        <fullName evidence="2">Unnamed protein product</fullName>
    </submittedName>
</protein>
<accession>A0A9W6Y6D3</accession>
<dbReference type="PANTHER" id="PTHR22050">
    <property type="entry name" value="RW1 PROTEIN HOMOLOG"/>
    <property type="match status" value="1"/>
</dbReference>
<feature type="region of interest" description="Disordered" evidence="1">
    <location>
        <begin position="1531"/>
        <end position="1610"/>
    </location>
</feature>
<dbReference type="EMBL" id="BSXT01003460">
    <property type="protein sequence ID" value="GMF54205.1"/>
    <property type="molecule type" value="Genomic_DNA"/>
</dbReference>
<feature type="compositionally biased region" description="Basic and acidic residues" evidence="1">
    <location>
        <begin position="1727"/>
        <end position="1739"/>
    </location>
</feature>
<organism evidence="2 3">
    <name type="scientific">Phytophthora fragariaefolia</name>
    <dbReference type="NCBI Taxonomy" id="1490495"/>
    <lineage>
        <taxon>Eukaryota</taxon>
        <taxon>Sar</taxon>
        <taxon>Stramenopiles</taxon>
        <taxon>Oomycota</taxon>
        <taxon>Peronosporomycetes</taxon>
        <taxon>Peronosporales</taxon>
        <taxon>Peronosporaceae</taxon>
        <taxon>Phytophthora</taxon>
    </lineage>
</organism>
<dbReference type="OrthoDB" id="168404at2759"/>
<feature type="region of interest" description="Disordered" evidence="1">
    <location>
        <begin position="1356"/>
        <end position="1389"/>
    </location>
</feature>
<feature type="compositionally biased region" description="Low complexity" evidence="1">
    <location>
        <begin position="1546"/>
        <end position="1557"/>
    </location>
</feature>
<feature type="compositionally biased region" description="Low complexity" evidence="1">
    <location>
        <begin position="1745"/>
        <end position="1758"/>
    </location>
</feature>
<feature type="compositionally biased region" description="Low complexity" evidence="1">
    <location>
        <begin position="1672"/>
        <end position="1682"/>
    </location>
</feature>
<evidence type="ECO:0000256" key="1">
    <source>
        <dbReference type="SAM" id="MobiDB-lite"/>
    </source>
</evidence>
<dbReference type="PANTHER" id="PTHR22050:SF0">
    <property type="entry name" value="TRANSMEMBRANE PROTEIN 131 HOMOLOG"/>
    <property type="match status" value="1"/>
</dbReference>
<sequence>MSRTHQTAYADEHNWQTESAPGAPQQLREWNALESHVVVGADGFAASRGAGRHRSDGLSITRSTRVDSSVAVDAAVDDRAIKFTPTRVELGRMEICSPQRYYVGVENRGRVSVRLDGADFTHEGFSLATDVRGIRLDPGDRFNVQFVFLPREEQPDGVDAFLRVLTTSGLFALPISSPKVVVNRFGVSAVKASIPAGVRFGQSLEFVNPIDETIRITELYALDGFVHLELLNGSDWIGPRWPSEGDEKEVRREVPGEYDKEFDFARRTDRGAWDMPPGTTSPLIKVSLLINTPGVYFTHIHIAAGRQRLLLVPVHVTVLKPGIHIEPKELDLGVLTDHHEDKPREVFFTLFNAGVNPIDVLELKVLESNLIVSAQLWGGSTVIPPRTQVHNALAVQLRVDKGEPSGYCFASLLLKTNATSSELGQRKLKLYGQVVRGNMAFQINETRVGVILPLQNVFYDKNGANDTSPLNGTEQTIDDNESSTTTLVSIVDEKEAKGIMVGSSAFQKLRLWNQFDRPMELQRVWIDNQSPDQNASQEIAVYRYKQGVVPAGSAWPKISLQITPMLQGKGKFPTTRSYSLFIETNVTRHRIPIYVYHGFLSVDSSRGLQNHSISGYHSSSTNDNTSFQACVMVPTSGDVPTTLLRIDGGERTSNTQSVQLCRSLLFDLGKMASHKVRSEVVQITNENPVPITLEIMAVPASDIVNMSISASSHSTVGFATGLDVNSAVTGNQEYQMNLLSHPTSNNPRVVSVGDTFTLQPGDQVKFSVKIQAKDTAGELTLPVMSLATCVEVLHLYARLQSVQGTVEPITAAIIVPSMFPGRTQLIHVKYRNTFEHPVTTLMASISSPKLKLLSMRNTLAPKQVESVLDLLFSPAADSECSGALFLADCLLPKSTPGSDQTCEQLSGYGELVDEHDLLALSLRNSFWSGVSDIGHLPIVEAQVQLRTDITDDVAEVTIKALLERPLVTVSPRSSSQAPSIVFDRKVFELTELLHVSHVFVHVYNPSNVSIQMELTRAEVDQNRFYSCDDNFDDTTQEIPELCLAEWKRAAFDALVLQRDAQVDLYVPPFYFRSKVIHVMAGEEAQLGPIYYLPSKVQEVTQTIFVRNDLSHIEPVQLFAHSGKGTFALSVATPADIYTSTEARFIPRDLAGMFDSKDDVQLDFEGTLRFDVTQQDDLADYTRSIEIFLSNTGPFGLNINSVVVEDENALSWIPSVWESKLPSIVSDFGISSEYLKPTMNNSEGHSVVLNPGKTASLHISFSATCFRATSASWLVIGTSDSTKRIRLEGTITTDASFSCLRSRIASAYRHALRAIWMLAVIVAIISTLYSIATLTHDTWTFSTCTISDAQVVCQSRTEDPPTVVTSRTSKDDKEEAASPSTGNEKNGAHPTLESINCLLEDMEKTAFVPAAHVVTPAVAALLGSRHTRGFSIGSKAPNSEEDRHYQTTNGVQNLGKAVPPQSASDNGKPATVAEADMMPQSDVARMVTESGAQIDQDQVTNAVGALMMPEGTHGLVSKSTVILSKLLDDSSHHEHCDLSSDEDNAESSEQSSVASSHSTIVQPDSEDSNRTTDFPKVTFDTFGGHLKSAAGSDKSTPIGSPSPQKEEGPFEAFTSLSERWRSQDWQENLVDPPPPSLSPIFSGLEDWNGTLSFNMLGQGLVGSTRGNQHDEGASSASRSESSSFVGTGSRLFLESFSSFAGSAAPSPAPAPKGTTTKAPPGFTPADAKPLETRAAFERLRNGIGVGSSSSMAGSSSDGFGDSSPFLSNLPLFGPAGPPVNYSNRVLGGAGRIGSGRSKVLRDTDSAGTCTVDESRHS</sequence>
<evidence type="ECO:0000313" key="2">
    <source>
        <dbReference type="EMBL" id="GMF54205.1"/>
    </source>
</evidence>
<evidence type="ECO:0000313" key="3">
    <source>
        <dbReference type="Proteomes" id="UP001165121"/>
    </source>
</evidence>
<keyword evidence="3" id="KW-1185">Reference proteome</keyword>
<feature type="region of interest" description="Disordered" evidence="1">
    <location>
        <begin position="1661"/>
        <end position="1682"/>
    </location>
</feature>
<dbReference type="InterPro" id="IPR039877">
    <property type="entry name" value="TMEM131-like"/>
</dbReference>
<dbReference type="GO" id="GO:0016020">
    <property type="term" value="C:membrane"/>
    <property type="evidence" value="ECO:0007669"/>
    <property type="project" value="TreeGrafter"/>
</dbReference>
<proteinExistence type="predicted"/>
<comment type="caution">
    <text evidence="2">The sequence shown here is derived from an EMBL/GenBank/DDBJ whole genome shotgun (WGS) entry which is preliminary data.</text>
</comment>
<dbReference type="Proteomes" id="UP001165121">
    <property type="component" value="Unassembled WGS sequence"/>
</dbReference>
<name>A0A9W6Y6D3_9STRA</name>
<feature type="region of interest" description="Disordered" evidence="1">
    <location>
        <begin position="1789"/>
        <end position="1816"/>
    </location>
</feature>
<feature type="region of interest" description="Disordered" evidence="1">
    <location>
        <begin position="1"/>
        <end position="22"/>
    </location>
</feature>
<feature type="compositionally biased region" description="Polar residues" evidence="1">
    <location>
        <begin position="1592"/>
        <end position="1602"/>
    </location>
</feature>
<gene>
    <name evidence="2" type="ORF">Pfra01_002256200</name>
</gene>